<evidence type="ECO:0000256" key="9">
    <source>
        <dbReference type="ARBA" id="ARBA00023180"/>
    </source>
</evidence>
<accession>A0A452EWZ3</accession>
<evidence type="ECO:0000256" key="4">
    <source>
        <dbReference type="ARBA" id="ARBA00011738"/>
    </source>
</evidence>
<dbReference type="EMBL" id="LWLT01000019">
    <property type="status" value="NOT_ANNOTATED_CDS"/>
    <property type="molecule type" value="Genomic_DNA"/>
</dbReference>
<dbReference type="PANTHER" id="PTHR11461">
    <property type="entry name" value="SERINE PROTEASE INHIBITOR, SERPIN"/>
    <property type="match status" value="1"/>
</dbReference>
<proteinExistence type="inferred from homology"/>
<name>A0A452EWZ3_CAPHI</name>
<comment type="subunit">
    <text evidence="4">Homodimer.</text>
</comment>
<dbReference type="GO" id="GO:0005615">
    <property type="term" value="C:extracellular space"/>
    <property type="evidence" value="ECO:0007669"/>
    <property type="project" value="InterPro"/>
</dbReference>
<dbReference type="PROSITE" id="PS00284">
    <property type="entry name" value="SERPIN"/>
    <property type="match status" value="1"/>
</dbReference>
<keyword evidence="8" id="KW-0722">Serine protease inhibitor</keyword>
<dbReference type="AlphaFoldDB" id="A0A452EWZ3"/>
<reference evidence="13" key="2">
    <citation type="submission" date="2025-08" db="UniProtKB">
        <authorList>
            <consortium name="Ensembl"/>
        </authorList>
    </citation>
    <scope>IDENTIFICATION</scope>
</reference>
<evidence type="ECO:0000256" key="10">
    <source>
        <dbReference type="ARBA" id="ARBA00023329"/>
    </source>
</evidence>
<dbReference type="Proteomes" id="UP000291000">
    <property type="component" value="Chromosome 21"/>
</dbReference>
<evidence type="ECO:0000256" key="2">
    <source>
        <dbReference type="ARBA" id="ARBA00004613"/>
    </source>
</evidence>
<evidence type="ECO:0000256" key="3">
    <source>
        <dbReference type="ARBA" id="ARBA00009500"/>
    </source>
</evidence>
<dbReference type="SUPFAM" id="SSF56574">
    <property type="entry name" value="Serpins"/>
    <property type="match status" value="1"/>
</dbReference>
<evidence type="ECO:0000256" key="11">
    <source>
        <dbReference type="RuleBase" id="RU000411"/>
    </source>
</evidence>
<keyword evidence="10" id="KW-0968">Cytoplasmic vesicle</keyword>
<organism evidence="13 14">
    <name type="scientific">Capra hircus</name>
    <name type="common">Goat</name>
    <dbReference type="NCBI Taxonomy" id="9925"/>
    <lineage>
        <taxon>Eukaryota</taxon>
        <taxon>Metazoa</taxon>
        <taxon>Chordata</taxon>
        <taxon>Craniata</taxon>
        <taxon>Vertebrata</taxon>
        <taxon>Euteleostomi</taxon>
        <taxon>Mammalia</taxon>
        <taxon>Eutheria</taxon>
        <taxon>Laurasiatheria</taxon>
        <taxon>Artiodactyla</taxon>
        <taxon>Ruminantia</taxon>
        <taxon>Pecora</taxon>
        <taxon>Bovidae</taxon>
        <taxon>Caprinae</taxon>
        <taxon>Capra</taxon>
    </lineage>
</organism>
<keyword evidence="6" id="KW-0646">Protease inhibitor</keyword>
<evidence type="ECO:0000256" key="7">
    <source>
        <dbReference type="ARBA" id="ARBA00022729"/>
    </source>
</evidence>
<comment type="similarity">
    <text evidence="3 11">Belongs to the serpin family.</text>
</comment>
<dbReference type="InterPro" id="IPR023795">
    <property type="entry name" value="Serpin_CS"/>
</dbReference>
<comment type="subcellular location">
    <subcellularLocation>
        <location evidence="1">Cytoplasmic vesicle</location>
        <location evidence="1">Secretory vesicle</location>
        <location evidence="1">Chromaffin granule</location>
    </subcellularLocation>
    <subcellularLocation>
        <location evidence="2">Secreted</location>
    </subcellularLocation>
</comment>
<dbReference type="OMA" id="YDWSEMI"/>
<evidence type="ECO:0000256" key="1">
    <source>
        <dbReference type="ARBA" id="ARBA00004248"/>
    </source>
</evidence>
<evidence type="ECO:0000313" key="14">
    <source>
        <dbReference type="Proteomes" id="UP000291000"/>
    </source>
</evidence>
<keyword evidence="5" id="KW-0964">Secreted</keyword>
<evidence type="ECO:0000256" key="5">
    <source>
        <dbReference type="ARBA" id="ARBA00022525"/>
    </source>
</evidence>
<dbReference type="GeneTree" id="ENSGT00940000154392"/>
<dbReference type="Ensembl" id="ENSCHIT00000024373.1">
    <property type="protein sequence ID" value="ENSCHIP00000016566.1"/>
    <property type="gene ID" value="ENSCHIG00000016784.1"/>
</dbReference>
<keyword evidence="14" id="KW-1185">Reference proteome</keyword>
<reference evidence="13" key="3">
    <citation type="submission" date="2025-09" db="UniProtKB">
        <authorList>
            <consortium name="Ensembl"/>
        </authorList>
    </citation>
    <scope>IDENTIFICATION</scope>
</reference>
<dbReference type="GO" id="GO:0004867">
    <property type="term" value="F:serine-type endopeptidase inhibitor activity"/>
    <property type="evidence" value="ECO:0007669"/>
    <property type="project" value="UniProtKB-KW"/>
</dbReference>
<gene>
    <name evidence="13" type="primary">LOC102174166</name>
</gene>
<keyword evidence="7" id="KW-0732">Signal</keyword>
<evidence type="ECO:0000313" key="13">
    <source>
        <dbReference type="Ensembl" id="ENSCHIP00000016566.1"/>
    </source>
</evidence>
<dbReference type="Bgee" id="ENSCHIG00000016784">
    <property type="expression patterns" value="Expressed in liver and 12 other cell types or tissues"/>
</dbReference>
<dbReference type="GO" id="GO:0042583">
    <property type="term" value="C:chromaffin granule"/>
    <property type="evidence" value="ECO:0007669"/>
    <property type="project" value="UniProtKB-SubCell"/>
</dbReference>
<dbReference type="CDD" id="cd19551">
    <property type="entry name" value="serpinA3_A1AC"/>
    <property type="match status" value="1"/>
</dbReference>
<dbReference type="InterPro" id="IPR042185">
    <property type="entry name" value="Serpin_sf_2"/>
</dbReference>
<dbReference type="Gene3D" id="3.30.497.10">
    <property type="entry name" value="Antithrombin, subunit I, domain 2"/>
    <property type="match status" value="1"/>
</dbReference>
<dbReference type="InterPro" id="IPR036186">
    <property type="entry name" value="Serpin_sf"/>
</dbReference>
<dbReference type="InterPro" id="IPR042178">
    <property type="entry name" value="Serpin_sf_1"/>
</dbReference>
<dbReference type="FunFam" id="2.30.39.10:FF:000002">
    <property type="entry name" value="Serpin family D member 1"/>
    <property type="match status" value="1"/>
</dbReference>
<dbReference type="FunFam" id="3.30.497.10:FF:000001">
    <property type="entry name" value="Serine protease inhibitor"/>
    <property type="match status" value="1"/>
</dbReference>
<protein>
    <recommendedName>
        <fullName evidence="12">Serpin domain-containing protein</fullName>
    </recommendedName>
</protein>
<keyword evidence="9" id="KW-0325">Glycoprotein</keyword>
<dbReference type="SMART" id="SM00093">
    <property type="entry name" value="SERPIN"/>
    <property type="match status" value="1"/>
</dbReference>
<dbReference type="InterPro" id="IPR000215">
    <property type="entry name" value="Serpin_fam"/>
</dbReference>
<evidence type="ECO:0000256" key="6">
    <source>
        <dbReference type="ARBA" id="ARBA00022690"/>
    </source>
</evidence>
<dbReference type="InterPro" id="IPR023796">
    <property type="entry name" value="Serpin_dom"/>
</dbReference>
<sequence>MTHLLPGMVICPFPVRGQSPVLSLPMFHKPGGGLCRINRQQHPGNSSIRAGGTSGSTAHIPLSQADMRAETMAPLLALGLLLAGLCSVHCLPENVVVKDQDRRAHVDDHTLASSNTDFAFSLYKQLALKNPNKNVIFSPLSVSIALAFLSLGARGSTLTEILEGLKFNLTEIQETEIHQGFQHLLQTLNRPNNQLQLSVGNAMFVQEELKLLDKFREDAHVLYSSEAFPTNFRDPEAARSLINDYVKNKTQGKIEELFKVLTPETVLVLVNYIYFKGLPSCPGVWSHPAVPSPEAHARWKIPFDPKHTEQAEFHVSKNETVQVPMMALGLETPYFRDEELGCTLVELTYTSNDSALFILPDEGKMQDLEAKLIPETLTRWRNSLQPSKIHELYLPKFSIKSNYELNDILFQLGIEKIFTDAADLSGITGTGDLVVTQVVHGAALDVDEEGTEGAAATGISIERTVLRTTVRFDRPFLIAVVLKDTQSIIFLGKVTNPS</sequence>
<reference evidence="13 14" key="1">
    <citation type="submission" date="2016-04" db="EMBL/GenBank/DDBJ databases">
        <title>Polished mammalian reference genomes with single-molecule sequencing and chromosome conformation capture applied to the Capra hircus genome.</title>
        <authorList>
            <person name="Bickhart D.M."/>
            <person name="Koren S."/>
            <person name="Rosen B."/>
            <person name="Hastie A."/>
            <person name="Liachko I."/>
            <person name="Sullivan S.T."/>
            <person name="Burton J."/>
            <person name="Sayre B.L."/>
            <person name="Huson H.J."/>
            <person name="Lee J."/>
            <person name="Lam E."/>
            <person name="Kelley C.M."/>
            <person name="Hutchison J.L."/>
            <person name="Zhou Y."/>
            <person name="Sun J."/>
            <person name="Crisa A."/>
            <person name="Schwartz J.C."/>
            <person name="Hammond J.A."/>
            <person name="Schroeder S.G."/>
            <person name="Liu G.E."/>
            <person name="Dunham M."/>
            <person name="Shendure J."/>
            <person name="Sonstegard T.S."/>
            <person name="Phillippy A.M."/>
            <person name="Van Tassell C.P."/>
            <person name="Smith T.P."/>
        </authorList>
    </citation>
    <scope>NUCLEOTIDE SEQUENCE [LARGE SCALE GENOMIC DNA]</scope>
</reference>
<dbReference type="STRING" id="9925.ENSCHIP00000016566"/>
<evidence type="ECO:0000256" key="8">
    <source>
        <dbReference type="ARBA" id="ARBA00022900"/>
    </source>
</evidence>
<dbReference type="Pfam" id="PF00079">
    <property type="entry name" value="Serpin"/>
    <property type="match status" value="2"/>
</dbReference>
<evidence type="ECO:0000259" key="12">
    <source>
        <dbReference type="SMART" id="SM00093"/>
    </source>
</evidence>
<dbReference type="PANTHER" id="PTHR11461:SF145">
    <property type="entry name" value="ALPHA-1-ANTICHYMOTRYPSIN"/>
    <property type="match status" value="1"/>
</dbReference>
<feature type="domain" description="Serpin" evidence="12">
    <location>
        <begin position="120"/>
        <end position="497"/>
    </location>
</feature>
<dbReference type="Gene3D" id="2.30.39.10">
    <property type="entry name" value="Alpha-1-antitrypsin, domain 1"/>
    <property type="match status" value="1"/>
</dbReference>